<dbReference type="SUPFAM" id="SSF52738">
    <property type="entry name" value="Methylesterase CheB, C-terminal domain"/>
    <property type="match status" value="1"/>
</dbReference>
<organism evidence="11 12">
    <name type="scientific">Oxynema aestuarii AP17</name>
    <dbReference type="NCBI Taxonomy" id="2064643"/>
    <lineage>
        <taxon>Bacteria</taxon>
        <taxon>Bacillati</taxon>
        <taxon>Cyanobacteriota</taxon>
        <taxon>Cyanophyceae</taxon>
        <taxon>Oscillatoriophycideae</taxon>
        <taxon>Oscillatoriales</taxon>
        <taxon>Oscillatoriaceae</taxon>
        <taxon>Oxynema</taxon>
        <taxon>Oxynema aestuarii</taxon>
    </lineage>
</organism>
<dbReference type="InterPro" id="IPR035909">
    <property type="entry name" value="CheB_C"/>
</dbReference>
<dbReference type="CDD" id="cd16432">
    <property type="entry name" value="CheB_Rec"/>
    <property type="match status" value="1"/>
</dbReference>
<feature type="region of interest" description="Disordered" evidence="8">
    <location>
        <begin position="144"/>
        <end position="208"/>
    </location>
</feature>
<evidence type="ECO:0000256" key="8">
    <source>
        <dbReference type="SAM" id="MobiDB-lite"/>
    </source>
</evidence>
<comment type="catalytic activity">
    <reaction evidence="4 5">
        <text>[protein]-L-glutamate 5-O-methyl ester + H2O = L-glutamyl-[protein] + methanol + H(+)</text>
        <dbReference type="Rhea" id="RHEA:23236"/>
        <dbReference type="Rhea" id="RHEA-COMP:10208"/>
        <dbReference type="Rhea" id="RHEA-COMP:10311"/>
        <dbReference type="ChEBI" id="CHEBI:15377"/>
        <dbReference type="ChEBI" id="CHEBI:15378"/>
        <dbReference type="ChEBI" id="CHEBI:17790"/>
        <dbReference type="ChEBI" id="CHEBI:29973"/>
        <dbReference type="ChEBI" id="CHEBI:82795"/>
        <dbReference type="EC" id="3.1.1.61"/>
    </reaction>
</comment>
<dbReference type="PANTHER" id="PTHR42872">
    <property type="entry name" value="PROTEIN-GLUTAMATE METHYLESTERASE/PROTEIN-GLUTAMINE GLUTAMINASE"/>
    <property type="match status" value="1"/>
</dbReference>
<protein>
    <recommendedName>
        <fullName evidence="5">Protein-glutamate methylesterase/protein-glutamine glutaminase</fullName>
        <ecNumber evidence="5">3.1.1.61</ecNumber>
        <ecNumber evidence="5">3.5.1.44</ecNumber>
    </recommendedName>
</protein>
<dbReference type="GO" id="GO:0000156">
    <property type="term" value="F:phosphorelay response regulator activity"/>
    <property type="evidence" value="ECO:0007669"/>
    <property type="project" value="InterPro"/>
</dbReference>
<evidence type="ECO:0000256" key="1">
    <source>
        <dbReference type="ARBA" id="ARBA00022490"/>
    </source>
</evidence>
<dbReference type="NCBIfam" id="NF001965">
    <property type="entry name" value="PRK00742.1"/>
    <property type="match status" value="1"/>
</dbReference>
<evidence type="ECO:0000313" key="11">
    <source>
        <dbReference type="EMBL" id="QIZ71417.1"/>
    </source>
</evidence>
<keyword evidence="5 7" id="KW-0597">Phosphoprotein</keyword>
<feature type="compositionally biased region" description="Pro residues" evidence="8">
    <location>
        <begin position="180"/>
        <end position="197"/>
    </location>
</feature>
<dbReference type="CDD" id="cd17541">
    <property type="entry name" value="REC_CheB-like"/>
    <property type="match status" value="1"/>
</dbReference>
<evidence type="ECO:0000256" key="3">
    <source>
        <dbReference type="ARBA" id="ARBA00022801"/>
    </source>
</evidence>
<dbReference type="GO" id="GO:0006935">
    <property type="term" value="P:chemotaxis"/>
    <property type="evidence" value="ECO:0007669"/>
    <property type="project" value="UniProtKB-UniRule"/>
</dbReference>
<gene>
    <name evidence="5 11" type="primary">cheB</name>
    <name evidence="11" type="ORF">HCG48_13195</name>
</gene>
<dbReference type="SUPFAM" id="SSF52172">
    <property type="entry name" value="CheY-like"/>
    <property type="match status" value="1"/>
</dbReference>
<feature type="active site" evidence="5 6">
    <location>
        <position position="344"/>
    </location>
</feature>
<proteinExistence type="inferred from homology"/>
<accession>A0A6H1TZ40</accession>
<dbReference type="InterPro" id="IPR008248">
    <property type="entry name" value="CheB-like"/>
</dbReference>
<keyword evidence="3 5" id="KW-0378">Hydrolase</keyword>
<feature type="active site" evidence="5 6">
    <location>
        <position position="224"/>
    </location>
</feature>
<evidence type="ECO:0000256" key="7">
    <source>
        <dbReference type="PROSITE-ProRule" id="PRU00169"/>
    </source>
</evidence>
<dbReference type="Pfam" id="PF01339">
    <property type="entry name" value="CheB_methylest"/>
    <property type="match status" value="1"/>
</dbReference>
<dbReference type="KEGG" id="oxy:HCG48_13195"/>
<feature type="compositionally biased region" description="Polar residues" evidence="8">
    <location>
        <begin position="149"/>
        <end position="164"/>
    </location>
</feature>
<dbReference type="Gene3D" id="3.40.50.2300">
    <property type="match status" value="1"/>
</dbReference>
<evidence type="ECO:0000313" key="12">
    <source>
        <dbReference type="Proteomes" id="UP000500857"/>
    </source>
</evidence>
<comment type="domain">
    <text evidence="5">Contains a C-terminal catalytic domain, and an N-terminal region which modulates catalytic activity.</text>
</comment>
<dbReference type="Gene3D" id="3.40.50.180">
    <property type="entry name" value="Methylesterase CheB, C-terminal domain"/>
    <property type="match status" value="1"/>
</dbReference>
<dbReference type="AlphaFoldDB" id="A0A6H1TZ40"/>
<dbReference type="HAMAP" id="MF_00099">
    <property type="entry name" value="CheB_chemtxs"/>
    <property type="match status" value="1"/>
</dbReference>
<comment type="subcellular location">
    <subcellularLocation>
        <location evidence="5">Cytoplasm</location>
    </subcellularLocation>
</comment>
<comment type="similarity">
    <text evidence="5">Belongs to the CheB family.</text>
</comment>
<dbReference type="PIRSF" id="PIRSF000876">
    <property type="entry name" value="RR_chemtxs_CheB"/>
    <property type="match status" value="1"/>
</dbReference>
<sequence>MNKKPIRVLLVEDSPVATLILKRLLDAAPEIEIVGTARTGVEGLELIPKLRPDVICTDLHMPKMDGLEFTREVMANFPRPILVISSSVQAEDTHNVFKLLKAGAVDVFPKPRDRMLCQGDPLAQELITKIKVLSGVAVFTLRRRHETNSEPPRSKLTSPKSSPGLNPVKPRTPVSSPLRKTPPAPSPHLGTPPPRPRPSLEPKPEVVESQRATPYIRMVAIGASTGGPQALHAILTQLPANFPVPVVCVQHISHGFLQGLVDWLNSECALTVTIAQMGQRPQAGQVYFPPEGKHLELDRSGQFWYSSAPPLSGHRPSVTVTFEAVAKFYGRSALGILLTGMGRDGADGMDAIARNGGITIAQNEATCVVFGMPKEAIALGAARYVLPINDIAPILLDKIVFHRL</sequence>
<dbReference type="SMART" id="SM00448">
    <property type="entry name" value="REC"/>
    <property type="match status" value="1"/>
</dbReference>
<dbReference type="GO" id="GO:0050568">
    <property type="term" value="F:protein-glutamine glutaminase activity"/>
    <property type="evidence" value="ECO:0007669"/>
    <property type="project" value="UniProtKB-UniRule"/>
</dbReference>
<comment type="PTM">
    <text evidence="5">Phosphorylated by CheA. Phosphorylation of the N-terminal regulatory domain activates the methylesterase activity.</text>
</comment>
<reference evidence="11 12" key="1">
    <citation type="submission" date="2020-04" db="EMBL/GenBank/DDBJ databases">
        <authorList>
            <person name="Basu S."/>
            <person name="Maruthanayagam V."/>
            <person name="Chakraborty S."/>
            <person name="Pramanik A."/>
            <person name="Mukherjee J."/>
            <person name="Brink B."/>
        </authorList>
    </citation>
    <scope>NUCLEOTIDE SEQUENCE [LARGE SCALE GENOMIC DNA]</scope>
    <source>
        <strain evidence="11 12">AP17</strain>
    </source>
</reference>
<dbReference type="RefSeq" id="WP_168569570.1">
    <property type="nucleotide sequence ID" value="NZ_CP051167.1"/>
</dbReference>
<keyword evidence="1 5" id="KW-0963">Cytoplasm</keyword>
<keyword evidence="11" id="KW-0808">Transferase</keyword>
<dbReference type="GO" id="GO:0008168">
    <property type="term" value="F:methyltransferase activity"/>
    <property type="evidence" value="ECO:0007669"/>
    <property type="project" value="UniProtKB-KW"/>
</dbReference>
<dbReference type="EC" id="3.1.1.61" evidence="5"/>
<dbReference type="EMBL" id="CP051167">
    <property type="protein sequence ID" value="QIZ71417.1"/>
    <property type="molecule type" value="Genomic_DNA"/>
</dbReference>
<feature type="domain" description="Response regulatory" evidence="9">
    <location>
        <begin position="7"/>
        <end position="125"/>
    </location>
</feature>
<keyword evidence="11" id="KW-0489">Methyltransferase</keyword>
<feature type="domain" description="CheB-type methylesterase" evidence="10">
    <location>
        <begin position="214"/>
        <end position="402"/>
    </location>
</feature>
<dbReference type="GO" id="GO:0032259">
    <property type="term" value="P:methylation"/>
    <property type="evidence" value="ECO:0007669"/>
    <property type="project" value="UniProtKB-KW"/>
</dbReference>
<evidence type="ECO:0000256" key="4">
    <source>
        <dbReference type="ARBA" id="ARBA00048267"/>
    </source>
</evidence>
<keyword evidence="2 5" id="KW-0145">Chemotaxis</keyword>
<name>A0A6H1TZ40_9CYAN</name>
<feature type="active site" evidence="5 6">
    <location>
        <position position="251"/>
    </location>
</feature>
<dbReference type="InterPro" id="IPR011006">
    <property type="entry name" value="CheY-like_superfamily"/>
</dbReference>
<dbReference type="InterPro" id="IPR000673">
    <property type="entry name" value="Sig_transdc_resp-reg_Me-estase"/>
</dbReference>
<feature type="modified residue" description="4-aspartylphosphate" evidence="5 7">
    <location>
        <position position="58"/>
    </location>
</feature>
<keyword evidence="12" id="KW-1185">Reference proteome</keyword>
<dbReference type="PROSITE" id="PS50122">
    <property type="entry name" value="CHEB"/>
    <property type="match status" value="1"/>
</dbReference>
<dbReference type="Proteomes" id="UP000500857">
    <property type="component" value="Chromosome"/>
</dbReference>
<evidence type="ECO:0000259" key="9">
    <source>
        <dbReference type="PROSITE" id="PS50110"/>
    </source>
</evidence>
<comment type="catalytic activity">
    <reaction evidence="5">
        <text>L-glutaminyl-[protein] + H2O = L-glutamyl-[protein] + NH4(+)</text>
        <dbReference type="Rhea" id="RHEA:16441"/>
        <dbReference type="Rhea" id="RHEA-COMP:10207"/>
        <dbReference type="Rhea" id="RHEA-COMP:10208"/>
        <dbReference type="ChEBI" id="CHEBI:15377"/>
        <dbReference type="ChEBI" id="CHEBI:28938"/>
        <dbReference type="ChEBI" id="CHEBI:29973"/>
        <dbReference type="ChEBI" id="CHEBI:30011"/>
        <dbReference type="EC" id="3.5.1.44"/>
    </reaction>
</comment>
<evidence type="ECO:0000256" key="2">
    <source>
        <dbReference type="ARBA" id="ARBA00022500"/>
    </source>
</evidence>
<dbReference type="PANTHER" id="PTHR42872:SF6">
    <property type="entry name" value="PROTEIN-GLUTAMATE METHYLESTERASE_PROTEIN-GLUTAMINE GLUTAMINASE"/>
    <property type="match status" value="1"/>
</dbReference>
<dbReference type="GO" id="GO:0008984">
    <property type="term" value="F:protein-glutamate methylesterase activity"/>
    <property type="evidence" value="ECO:0007669"/>
    <property type="project" value="UniProtKB-UniRule"/>
</dbReference>
<dbReference type="EC" id="3.5.1.44" evidence="5"/>
<dbReference type="GO" id="GO:0005737">
    <property type="term" value="C:cytoplasm"/>
    <property type="evidence" value="ECO:0007669"/>
    <property type="project" value="UniProtKB-SubCell"/>
</dbReference>
<dbReference type="InterPro" id="IPR001789">
    <property type="entry name" value="Sig_transdc_resp-reg_receiver"/>
</dbReference>
<comment type="function">
    <text evidence="5">Involved in chemotaxis. Part of a chemotaxis signal transduction system that modulates chemotaxis in response to various stimuli. Catalyzes the demethylation of specific methylglutamate residues introduced into the chemoreceptors (methyl-accepting chemotaxis proteins or MCP) by CheR. Also mediates the irreversible deamidation of specific glutamine residues to glutamic acid.</text>
</comment>
<dbReference type="PROSITE" id="PS50110">
    <property type="entry name" value="RESPONSE_REGULATORY"/>
    <property type="match status" value="1"/>
</dbReference>
<evidence type="ECO:0000256" key="6">
    <source>
        <dbReference type="PROSITE-ProRule" id="PRU00050"/>
    </source>
</evidence>
<evidence type="ECO:0000256" key="5">
    <source>
        <dbReference type="HAMAP-Rule" id="MF_00099"/>
    </source>
</evidence>
<feature type="compositionally biased region" description="Basic and acidic residues" evidence="8">
    <location>
        <begin position="198"/>
        <end position="208"/>
    </location>
</feature>
<dbReference type="Pfam" id="PF00072">
    <property type="entry name" value="Response_reg"/>
    <property type="match status" value="1"/>
</dbReference>
<evidence type="ECO:0000259" key="10">
    <source>
        <dbReference type="PROSITE" id="PS50122"/>
    </source>
</evidence>